<gene>
    <name evidence="2" type="ORF">WJX81_008457</name>
</gene>
<reference evidence="2 3" key="1">
    <citation type="journal article" date="2024" name="Nat. Commun.">
        <title>Phylogenomics reveals the evolutionary origins of lichenization in chlorophyte algae.</title>
        <authorList>
            <person name="Puginier C."/>
            <person name="Libourel C."/>
            <person name="Otte J."/>
            <person name="Skaloud P."/>
            <person name="Haon M."/>
            <person name="Grisel S."/>
            <person name="Petersen M."/>
            <person name="Berrin J.G."/>
            <person name="Delaux P.M."/>
            <person name="Dal Grande F."/>
            <person name="Keller J."/>
        </authorList>
    </citation>
    <scope>NUCLEOTIDE SEQUENCE [LARGE SCALE GENOMIC DNA]</scope>
    <source>
        <strain evidence="2 3">SAG 245.80</strain>
    </source>
</reference>
<keyword evidence="3" id="KW-1185">Reference proteome</keyword>
<feature type="signal peptide" evidence="1">
    <location>
        <begin position="1"/>
        <end position="22"/>
    </location>
</feature>
<name>A0AAW1S8T5_9CHLO</name>
<protein>
    <submittedName>
        <fullName evidence="2">Uncharacterized protein</fullName>
    </submittedName>
</protein>
<proteinExistence type="predicted"/>
<dbReference type="EMBL" id="JALJOU010000008">
    <property type="protein sequence ID" value="KAK9842359.1"/>
    <property type="molecule type" value="Genomic_DNA"/>
</dbReference>
<accession>A0AAW1S8T5</accession>
<evidence type="ECO:0000256" key="1">
    <source>
        <dbReference type="SAM" id="SignalP"/>
    </source>
</evidence>
<sequence>MGGILLDLIMSCLASGPGRNAAQQKDFWSGAMTLLGGRVLPLMCKCLTLWRQGVDASIAGSPAVDCLLACPDLAPFLVGALRHLADAFEELLRAVKSFSVPQVADALEPVLKGSTAGEDSLDPILGAIAQLEAGPPIAMPEGAARKRSLEDQRLERPALCPGCWFVGCRNMSGASEASLRLFTCAGLMRGFLPDSGTAEHATSCWC</sequence>
<evidence type="ECO:0000313" key="2">
    <source>
        <dbReference type="EMBL" id="KAK9842359.1"/>
    </source>
</evidence>
<comment type="caution">
    <text evidence="2">The sequence shown here is derived from an EMBL/GenBank/DDBJ whole genome shotgun (WGS) entry which is preliminary data.</text>
</comment>
<evidence type="ECO:0000313" key="3">
    <source>
        <dbReference type="Proteomes" id="UP001445335"/>
    </source>
</evidence>
<dbReference type="AlphaFoldDB" id="A0AAW1S8T5"/>
<dbReference type="Proteomes" id="UP001445335">
    <property type="component" value="Unassembled WGS sequence"/>
</dbReference>
<organism evidence="2 3">
    <name type="scientific">Elliptochloris bilobata</name>
    <dbReference type="NCBI Taxonomy" id="381761"/>
    <lineage>
        <taxon>Eukaryota</taxon>
        <taxon>Viridiplantae</taxon>
        <taxon>Chlorophyta</taxon>
        <taxon>core chlorophytes</taxon>
        <taxon>Trebouxiophyceae</taxon>
        <taxon>Trebouxiophyceae incertae sedis</taxon>
        <taxon>Elliptochloris clade</taxon>
        <taxon>Elliptochloris</taxon>
    </lineage>
</organism>
<feature type="chain" id="PRO_5043407799" evidence="1">
    <location>
        <begin position="23"/>
        <end position="206"/>
    </location>
</feature>
<keyword evidence="1" id="KW-0732">Signal</keyword>